<gene>
    <name evidence="14" type="ORF">LLUT_LOCUS20256</name>
</gene>
<evidence type="ECO:0000256" key="6">
    <source>
        <dbReference type="ARBA" id="ARBA00022974"/>
    </source>
</evidence>
<evidence type="ECO:0000256" key="11">
    <source>
        <dbReference type="SAM" id="MobiDB-lite"/>
    </source>
</evidence>
<evidence type="ECO:0000256" key="5">
    <source>
        <dbReference type="ARBA" id="ARBA00022729"/>
    </source>
</evidence>
<keyword evidence="15" id="KW-1185">Reference proteome</keyword>
<evidence type="ECO:0000256" key="12">
    <source>
        <dbReference type="SAM" id="SignalP"/>
    </source>
</evidence>
<dbReference type="SUPFAM" id="SSF82153">
    <property type="entry name" value="FAS1 domain"/>
    <property type="match status" value="1"/>
</dbReference>
<keyword evidence="3" id="KW-1003">Cell membrane</keyword>
<keyword evidence="9" id="KW-0449">Lipoprotein</keyword>
<organism evidence="14 15">
    <name type="scientific">Lupinus luteus</name>
    <name type="common">European yellow lupine</name>
    <dbReference type="NCBI Taxonomy" id="3873"/>
    <lineage>
        <taxon>Eukaryota</taxon>
        <taxon>Viridiplantae</taxon>
        <taxon>Streptophyta</taxon>
        <taxon>Embryophyta</taxon>
        <taxon>Tracheophyta</taxon>
        <taxon>Spermatophyta</taxon>
        <taxon>Magnoliopsida</taxon>
        <taxon>eudicotyledons</taxon>
        <taxon>Gunneridae</taxon>
        <taxon>Pentapetalae</taxon>
        <taxon>rosids</taxon>
        <taxon>fabids</taxon>
        <taxon>Fabales</taxon>
        <taxon>Fabaceae</taxon>
        <taxon>Papilionoideae</taxon>
        <taxon>50 kb inversion clade</taxon>
        <taxon>genistoids sensu lato</taxon>
        <taxon>core genistoids</taxon>
        <taxon>Genisteae</taxon>
        <taxon>Lupinus</taxon>
    </lineage>
</organism>
<evidence type="ECO:0000256" key="4">
    <source>
        <dbReference type="ARBA" id="ARBA00022622"/>
    </source>
</evidence>
<feature type="region of interest" description="Disordered" evidence="11">
    <location>
        <begin position="181"/>
        <end position="255"/>
    </location>
</feature>
<evidence type="ECO:0000259" key="13">
    <source>
        <dbReference type="PROSITE" id="PS50213"/>
    </source>
</evidence>
<comment type="function">
    <text evidence="10">May be a cell surface adhesion protein.</text>
</comment>
<protein>
    <recommendedName>
        <fullName evidence="13">FAS1 domain-containing protein</fullName>
    </recommendedName>
</protein>
<evidence type="ECO:0000256" key="8">
    <source>
        <dbReference type="ARBA" id="ARBA00023180"/>
    </source>
</evidence>
<keyword evidence="4" id="KW-0336">GPI-anchor</keyword>
<comment type="subcellular location">
    <subcellularLocation>
        <location evidence="1">Cell membrane</location>
        <topology evidence="1">Lipid-anchor</topology>
        <topology evidence="1">GPI-anchor</topology>
    </subcellularLocation>
</comment>
<dbReference type="EMBL" id="CAXHTB010000014">
    <property type="protein sequence ID" value="CAL0319196.1"/>
    <property type="molecule type" value="Genomic_DNA"/>
</dbReference>
<evidence type="ECO:0000313" key="15">
    <source>
        <dbReference type="Proteomes" id="UP001497480"/>
    </source>
</evidence>
<dbReference type="Gene3D" id="2.30.180.10">
    <property type="entry name" value="FAS1 domain"/>
    <property type="match status" value="1"/>
</dbReference>
<dbReference type="GO" id="GO:0005886">
    <property type="term" value="C:plasma membrane"/>
    <property type="evidence" value="ECO:0007669"/>
    <property type="project" value="UniProtKB-SubCell"/>
</dbReference>
<keyword evidence="7" id="KW-0472">Membrane</keyword>
<evidence type="ECO:0000256" key="1">
    <source>
        <dbReference type="ARBA" id="ARBA00004609"/>
    </source>
</evidence>
<keyword evidence="6" id="KW-0654">Proteoglycan</keyword>
<dbReference type="PANTHER" id="PTHR32382">
    <property type="entry name" value="FASCICLIN-LIKE ARABINOGALACTAN PROTEIN"/>
    <property type="match status" value="1"/>
</dbReference>
<evidence type="ECO:0000256" key="3">
    <source>
        <dbReference type="ARBA" id="ARBA00022475"/>
    </source>
</evidence>
<evidence type="ECO:0000313" key="14">
    <source>
        <dbReference type="EMBL" id="CAL0319196.1"/>
    </source>
</evidence>
<comment type="caution">
    <text evidence="14">The sequence shown here is derived from an EMBL/GenBank/DDBJ whole genome shotgun (WGS) entry which is preliminary data.</text>
</comment>
<comment type="similarity">
    <text evidence="2">Belongs to the fasciclin-like AGP family.</text>
</comment>
<dbReference type="AlphaFoldDB" id="A0AAV1XCA4"/>
<feature type="chain" id="PRO_5043707473" description="FAS1 domain-containing protein" evidence="12">
    <location>
        <begin position="24"/>
        <end position="275"/>
    </location>
</feature>
<dbReference type="InterPro" id="IPR000782">
    <property type="entry name" value="FAS1_domain"/>
</dbReference>
<dbReference type="PROSITE" id="PS51257">
    <property type="entry name" value="PROKAR_LIPOPROTEIN"/>
    <property type="match status" value="1"/>
</dbReference>
<dbReference type="Pfam" id="PF02469">
    <property type="entry name" value="Fasciclin"/>
    <property type="match status" value="1"/>
</dbReference>
<evidence type="ECO:0000256" key="2">
    <source>
        <dbReference type="ARBA" id="ARBA00007843"/>
    </source>
</evidence>
<feature type="signal peptide" evidence="12">
    <location>
        <begin position="1"/>
        <end position="23"/>
    </location>
</feature>
<dbReference type="GO" id="GO:0098552">
    <property type="term" value="C:side of membrane"/>
    <property type="evidence" value="ECO:0007669"/>
    <property type="project" value="UniProtKB-KW"/>
</dbReference>
<dbReference type="Proteomes" id="UP001497480">
    <property type="component" value="Unassembled WGS sequence"/>
</dbReference>
<feature type="compositionally biased region" description="Low complexity" evidence="11">
    <location>
        <begin position="192"/>
        <end position="209"/>
    </location>
</feature>
<dbReference type="InterPro" id="IPR036378">
    <property type="entry name" value="FAS1_dom_sf"/>
</dbReference>
<reference evidence="14 15" key="1">
    <citation type="submission" date="2024-03" db="EMBL/GenBank/DDBJ databases">
        <authorList>
            <person name="Martinez-Hernandez J."/>
        </authorList>
    </citation>
    <scope>NUCLEOTIDE SEQUENCE [LARGE SCALE GENOMIC DNA]</scope>
</reference>
<evidence type="ECO:0000256" key="7">
    <source>
        <dbReference type="ARBA" id="ARBA00023136"/>
    </source>
</evidence>
<evidence type="ECO:0000256" key="9">
    <source>
        <dbReference type="ARBA" id="ARBA00023288"/>
    </source>
</evidence>
<feature type="domain" description="FAS1" evidence="13">
    <location>
        <begin position="23"/>
        <end position="148"/>
    </location>
</feature>
<dbReference type="PANTHER" id="PTHR32382:SF6">
    <property type="entry name" value="FASCICLIN-LIKE ARABINOGALACTAN PROTEIN 14"/>
    <property type="match status" value="1"/>
</dbReference>
<feature type="compositionally biased region" description="Acidic residues" evidence="11">
    <location>
        <begin position="234"/>
        <end position="243"/>
    </location>
</feature>
<evidence type="ECO:0000256" key="10">
    <source>
        <dbReference type="ARBA" id="ARBA00024686"/>
    </source>
</evidence>
<proteinExistence type="inferred from homology"/>
<dbReference type="FunFam" id="2.30.180.10:FF:000015">
    <property type="entry name" value="Fasciclin-like arabinogalactan protein 3"/>
    <property type="match status" value="1"/>
</dbReference>
<sequence length="275" mass="28648">MGYKTSSFSCLALLLAFSSCIHAFEVMKIFASDPEFSQFSKALNDTKLVEQINKRNTITILALNNGAMSSLSGKSISTLKDILSTHVLLDFYDEKSFFYAHTKHTQMVTLFQASGKAVYDQGFIYVSLINEGELAFASAVKNAPYNSLLVRTLGSQPYNISVVEVSAPIIAPGIDGTPITVAPAPSSPKSNATAPPVASAEEPAPEVSTTAAPAPSKVAESPVESEAPGPVAEEAADASDEAADDKAAPASSSASTTNFGLVGAVMALASLFVSL</sequence>
<accession>A0AAV1XCA4</accession>
<dbReference type="InterPro" id="IPR033254">
    <property type="entry name" value="Plant_FLA"/>
</dbReference>
<name>A0AAV1XCA4_LUPLU</name>
<dbReference type="PROSITE" id="PS50213">
    <property type="entry name" value="FAS1"/>
    <property type="match status" value="1"/>
</dbReference>
<keyword evidence="5 12" id="KW-0732">Signal</keyword>
<keyword evidence="8" id="KW-0325">Glycoprotein</keyword>